<proteinExistence type="predicted"/>
<dbReference type="Proteomes" id="UP000198561">
    <property type="component" value="Unassembled WGS sequence"/>
</dbReference>
<dbReference type="RefSeq" id="WP_089692744.1">
    <property type="nucleotide sequence ID" value="NZ_FNWQ01000003.1"/>
</dbReference>
<name>A0A1H6HGV0_CHRCI</name>
<dbReference type="EMBL" id="FNWQ01000003">
    <property type="protein sequence ID" value="SEH34686.1"/>
    <property type="molecule type" value="Genomic_DNA"/>
</dbReference>
<accession>A0A1H6HGV0</accession>
<gene>
    <name evidence="1" type="ORF">SAMN05421593_2698</name>
</gene>
<dbReference type="OrthoDB" id="1247322at2"/>
<reference evidence="1 2" key="1">
    <citation type="submission" date="2016-10" db="EMBL/GenBank/DDBJ databases">
        <authorList>
            <person name="de Groot N.N."/>
        </authorList>
    </citation>
    <scope>NUCLEOTIDE SEQUENCE [LARGE SCALE GENOMIC DNA]</scope>
    <source>
        <strain evidence="1 2">DSM 23031</strain>
    </source>
</reference>
<dbReference type="AlphaFoldDB" id="A0A1H6HGV0"/>
<evidence type="ECO:0000313" key="2">
    <source>
        <dbReference type="Proteomes" id="UP000198561"/>
    </source>
</evidence>
<evidence type="ECO:0008006" key="3">
    <source>
        <dbReference type="Google" id="ProtNLM"/>
    </source>
</evidence>
<organism evidence="1 2">
    <name type="scientific">Chryseobacterium culicis</name>
    <dbReference type="NCBI Taxonomy" id="680127"/>
    <lineage>
        <taxon>Bacteria</taxon>
        <taxon>Pseudomonadati</taxon>
        <taxon>Bacteroidota</taxon>
        <taxon>Flavobacteriia</taxon>
        <taxon>Flavobacteriales</taxon>
        <taxon>Weeksellaceae</taxon>
        <taxon>Chryseobacterium group</taxon>
        <taxon>Chryseobacterium</taxon>
    </lineage>
</organism>
<dbReference type="STRING" id="680127.SAMN05421593_2698"/>
<protein>
    <recommendedName>
        <fullName evidence="3">Lipoprotein</fullName>
    </recommendedName>
</protein>
<evidence type="ECO:0000313" key="1">
    <source>
        <dbReference type="EMBL" id="SEH34686.1"/>
    </source>
</evidence>
<sequence length="196" mass="23660">MKKYIMIFLLIFLFSCSKKQEGRKDTVTLEYKYNLNKKEYYLIFSNKTNENLTILVPNELAFVLYYKTDEEDTKNILENVERVIHCNIKNRSPSKSAMILKKSYFSYFHENDSKYEFTAVDLKCNEKKEILYDILVNKKTNFGHGNLYKQYIPKMRDLLNQKYFVGVINQYLEFNEHSYKLYLEDFYVRDSLIIKP</sequence>
<dbReference type="PROSITE" id="PS51257">
    <property type="entry name" value="PROKAR_LIPOPROTEIN"/>
    <property type="match status" value="1"/>
</dbReference>